<gene>
    <name evidence="2" type="ORF">J8380_06850</name>
</gene>
<evidence type="ECO:0000256" key="1">
    <source>
        <dbReference type="SAM" id="Phobius"/>
    </source>
</evidence>
<evidence type="ECO:0000313" key="2">
    <source>
        <dbReference type="EMBL" id="QTR51262.1"/>
    </source>
</evidence>
<accession>A0ABX7X5W2</accession>
<feature type="transmembrane region" description="Helical" evidence="1">
    <location>
        <begin position="147"/>
        <end position="168"/>
    </location>
</feature>
<reference evidence="2 3" key="1">
    <citation type="submission" date="2021-04" db="EMBL/GenBank/DDBJ databases">
        <title>Genomics, taxonomy and metabolism of representatives of sulfur bacteria of the genus Thiothrix: Thiothrix fructosivorans QT, Thiothrix unzii A1T and three new species, Thiothrix subterranea sp. nov., Thiothrix litoralis sp. nov. and 'Candidatus Thiothrix anitrata' sp. nov.</title>
        <authorList>
            <person name="Ravin N.V."/>
            <person name="Smolyakov D."/>
            <person name="Rudenko T.S."/>
            <person name="Mardanov A.V."/>
            <person name="Beletsky A.V."/>
            <person name="Markov N.D."/>
            <person name="Fomenkov A.I."/>
            <person name="Roberts R.J."/>
            <person name="Karnachuk O.V."/>
            <person name="Novikov A."/>
            <person name="Grabovich M.Y."/>
        </authorList>
    </citation>
    <scope>NUCLEOTIDE SEQUENCE [LARGE SCALE GENOMIC DNA]</scope>
    <source>
        <strain evidence="2 3">A52</strain>
    </source>
</reference>
<sequence>MSVLIVLMLLFAALIYAPQWWVKQVMRRHAAELPDMPGTGGELAQHLIERFKLDGIRVEMTEENNDHFDPEARMVRLSPSNFNGRSLTAVAIAAHEVGHAIQFHRREPIFERRARYIPLAIKIQRSGSMALWLAPLFGLLSRSPVAMLLPILISAALHIVGALTYLIVLPEEWDASFEKALPILEEGYLPAEHLPAARQVLTAAALTYFAAALSSLLSLGYLLLVLRR</sequence>
<dbReference type="PANTHER" id="PTHR36434:SF1">
    <property type="entry name" value="MEMBRANE PROTEASE YUGP-RELATED"/>
    <property type="match status" value="1"/>
</dbReference>
<evidence type="ECO:0000313" key="3">
    <source>
        <dbReference type="Proteomes" id="UP000672027"/>
    </source>
</evidence>
<keyword evidence="1" id="KW-0472">Membrane</keyword>
<dbReference type="InterPro" id="IPR007395">
    <property type="entry name" value="Zn_peptidase_2"/>
</dbReference>
<dbReference type="Pfam" id="PF04298">
    <property type="entry name" value="Zn_peptidase_2"/>
    <property type="match status" value="1"/>
</dbReference>
<dbReference type="RefSeq" id="WP_210229519.1">
    <property type="nucleotide sequence ID" value="NZ_CP072800.1"/>
</dbReference>
<organism evidence="2 3">
    <name type="scientific">Candidatus Thiothrix anitrata</name>
    <dbReference type="NCBI Taxonomy" id="2823902"/>
    <lineage>
        <taxon>Bacteria</taxon>
        <taxon>Pseudomonadati</taxon>
        <taxon>Pseudomonadota</taxon>
        <taxon>Gammaproteobacteria</taxon>
        <taxon>Thiotrichales</taxon>
        <taxon>Thiotrichaceae</taxon>
        <taxon>Thiothrix</taxon>
    </lineage>
</organism>
<feature type="transmembrane region" description="Helical" evidence="1">
    <location>
        <begin position="205"/>
        <end position="226"/>
    </location>
</feature>
<proteinExistence type="predicted"/>
<keyword evidence="3" id="KW-1185">Reference proteome</keyword>
<keyword evidence="1" id="KW-0812">Transmembrane</keyword>
<name>A0ABX7X5W2_9GAMM</name>
<dbReference type="EMBL" id="CP072800">
    <property type="protein sequence ID" value="QTR51262.1"/>
    <property type="molecule type" value="Genomic_DNA"/>
</dbReference>
<dbReference type="PANTHER" id="PTHR36434">
    <property type="entry name" value="MEMBRANE PROTEASE YUGP-RELATED"/>
    <property type="match status" value="1"/>
</dbReference>
<dbReference type="Proteomes" id="UP000672027">
    <property type="component" value="Chromosome"/>
</dbReference>
<protein>
    <submittedName>
        <fullName evidence="2">Zinc metallopeptidase</fullName>
    </submittedName>
</protein>
<keyword evidence="1" id="KW-1133">Transmembrane helix</keyword>